<dbReference type="InterPro" id="IPR036034">
    <property type="entry name" value="PDZ_sf"/>
</dbReference>
<proteinExistence type="predicted"/>
<organism evidence="5 6">
    <name type="scientific">Ceutorhynchus assimilis</name>
    <name type="common">cabbage seed weevil</name>
    <dbReference type="NCBI Taxonomy" id="467358"/>
    <lineage>
        <taxon>Eukaryota</taxon>
        <taxon>Metazoa</taxon>
        <taxon>Ecdysozoa</taxon>
        <taxon>Arthropoda</taxon>
        <taxon>Hexapoda</taxon>
        <taxon>Insecta</taxon>
        <taxon>Pterygota</taxon>
        <taxon>Neoptera</taxon>
        <taxon>Endopterygota</taxon>
        <taxon>Coleoptera</taxon>
        <taxon>Polyphaga</taxon>
        <taxon>Cucujiformia</taxon>
        <taxon>Curculionidae</taxon>
        <taxon>Ceutorhynchinae</taxon>
        <taxon>Ceutorhynchus</taxon>
    </lineage>
</organism>
<dbReference type="Proteomes" id="UP001152799">
    <property type="component" value="Chromosome 13"/>
</dbReference>
<keyword evidence="6" id="KW-1185">Reference proteome</keyword>
<dbReference type="CDD" id="cd06713">
    <property type="entry name" value="PDZ_tamalin_CYTIP-like"/>
    <property type="match status" value="1"/>
</dbReference>
<dbReference type="SMART" id="SM00228">
    <property type="entry name" value="PDZ"/>
    <property type="match status" value="1"/>
</dbReference>
<dbReference type="PANTHER" id="PTHR15963">
    <property type="entry name" value="GENERAL RECEPTOR FOR PHOSPHOINOSITIDES 1-ASSOCIATED SCAFFOLD PROTEIN-RELATED"/>
    <property type="match status" value="1"/>
</dbReference>
<feature type="compositionally biased region" description="Basic and acidic residues" evidence="3">
    <location>
        <begin position="383"/>
        <end position="396"/>
    </location>
</feature>
<feature type="compositionally biased region" description="Polar residues" evidence="3">
    <location>
        <begin position="313"/>
        <end position="325"/>
    </location>
</feature>
<dbReference type="OrthoDB" id="10041077at2759"/>
<gene>
    <name evidence="5" type="ORF">CEUTPL_LOCUS3928</name>
</gene>
<reference evidence="5" key="1">
    <citation type="submission" date="2022-01" db="EMBL/GenBank/DDBJ databases">
        <authorList>
            <person name="King R."/>
        </authorList>
    </citation>
    <scope>NUCLEOTIDE SEQUENCE</scope>
</reference>
<dbReference type="InterPro" id="IPR001478">
    <property type="entry name" value="PDZ"/>
</dbReference>
<feature type="domain" description="PDZ" evidence="4">
    <location>
        <begin position="84"/>
        <end position="172"/>
    </location>
</feature>
<feature type="compositionally biased region" description="Polar residues" evidence="3">
    <location>
        <begin position="621"/>
        <end position="634"/>
    </location>
</feature>
<keyword evidence="2" id="KW-0963">Cytoplasm</keyword>
<evidence type="ECO:0000313" key="6">
    <source>
        <dbReference type="Proteomes" id="UP001152799"/>
    </source>
</evidence>
<feature type="region of interest" description="Disordered" evidence="3">
    <location>
        <begin position="377"/>
        <end position="415"/>
    </location>
</feature>
<feature type="compositionally biased region" description="Low complexity" evidence="3">
    <location>
        <begin position="38"/>
        <end position="47"/>
    </location>
</feature>
<feature type="compositionally biased region" description="Polar residues" evidence="3">
    <location>
        <begin position="655"/>
        <end position="665"/>
    </location>
</feature>
<dbReference type="EMBL" id="OU892289">
    <property type="protein sequence ID" value="CAG9763260.1"/>
    <property type="molecule type" value="Genomic_DNA"/>
</dbReference>
<sequence>MSTYIRRQWRAARENRTNKAHFCKSILAFFSKMRRQSHQNSQSQAQSSDDECSVATSSPAQILERVQSDKVIVTKPEEDRRRRTIIVEKKNGSFGFTIQSYGIHYKKEKEIEMITYVDYVDYDGPAYRSGMREGDVILSINGTDMEKADHKTLVTYIKNCEARMRMVVLFEDCVRKVELHMRYIKLQNVLESKMDELERLCIKERQLLEGKWKTHSLPARKKASQSNNSGPPTPQGYYTFCRPTVSTEDVAKVAQNKQQSPLVFTYQYLDSAYRYMLQPSTSSSGEYLLTFEPQRYDRNDPNFIIKTPCEPTPQKQPTRNHQQTAEKSKKGHGPCHSYGGHLCNPCVNVNNTNNGDNTSLEAYDLASPCCDPHCVPARRRSRSQKDARKRESKTEETQTEPQQQAPRPRPHSQISQGYASVPRRYFHIGAGLVSQCSLHSCTSSELSNPAPNATGESSANSYTTSLSTDTLYWDNDNASRQLSQKSNSSKHEQRYSQQHYSQEPIYVQYNQVKPKSWDNLTTKAFGGYGFGYGYFDASNSKCQKARSSQKPPQMQYVRVVDKNAPQYTPHTQRRYFQPTKSTESLLSVPNKYSNENLTDSSASCECLDASSPGPDSGERFFQQSPRQSVLSPTDPNFGYYSAARRSSRTEASKNPVLTSSEATRL</sequence>
<dbReference type="SUPFAM" id="SSF50156">
    <property type="entry name" value="PDZ domain-like"/>
    <property type="match status" value="1"/>
</dbReference>
<evidence type="ECO:0000259" key="4">
    <source>
        <dbReference type="PROSITE" id="PS50106"/>
    </source>
</evidence>
<evidence type="ECO:0000256" key="3">
    <source>
        <dbReference type="SAM" id="MobiDB-lite"/>
    </source>
</evidence>
<evidence type="ECO:0000313" key="5">
    <source>
        <dbReference type="EMBL" id="CAG9763260.1"/>
    </source>
</evidence>
<feature type="region of interest" description="Disordered" evidence="3">
    <location>
        <begin position="37"/>
        <end position="59"/>
    </location>
</feature>
<name>A0A9N9MGI2_9CUCU</name>
<dbReference type="PROSITE" id="PS50106">
    <property type="entry name" value="PDZ"/>
    <property type="match status" value="1"/>
</dbReference>
<feature type="region of interest" description="Disordered" evidence="3">
    <location>
        <begin position="308"/>
        <end position="334"/>
    </location>
</feature>
<comment type="subcellular location">
    <subcellularLocation>
        <location evidence="1">Cytoplasm</location>
    </subcellularLocation>
</comment>
<protein>
    <recommendedName>
        <fullName evidence="4">PDZ domain-containing protein</fullName>
    </recommendedName>
</protein>
<accession>A0A9N9MGI2</accession>
<dbReference type="InterPro" id="IPR052122">
    <property type="entry name" value="Intracell_Traff_Signaling_Reg"/>
</dbReference>
<dbReference type="PANTHER" id="PTHR15963:SF5">
    <property type="entry name" value="SHORT SPINDLE 6, ISOFORM A"/>
    <property type="match status" value="1"/>
</dbReference>
<dbReference type="Gene3D" id="2.30.42.10">
    <property type="match status" value="1"/>
</dbReference>
<feature type="region of interest" description="Disordered" evidence="3">
    <location>
        <begin position="605"/>
        <end position="665"/>
    </location>
</feature>
<dbReference type="AlphaFoldDB" id="A0A9N9MGI2"/>
<dbReference type="Pfam" id="PF00595">
    <property type="entry name" value="PDZ"/>
    <property type="match status" value="1"/>
</dbReference>
<evidence type="ECO:0000256" key="1">
    <source>
        <dbReference type="ARBA" id="ARBA00004496"/>
    </source>
</evidence>
<evidence type="ECO:0000256" key="2">
    <source>
        <dbReference type="ARBA" id="ARBA00022490"/>
    </source>
</evidence>
<dbReference type="GO" id="GO:0005737">
    <property type="term" value="C:cytoplasm"/>
    <property type="evidence" value="ECO:0007669"/>
    <property type="project" value="UniProtKB-SubCell"/>
</dbReference>